<proteinExistence type="predicted"/>
<dbReference type="GO" id="GO:0046872">
    <property type="term" value="F:metal ion binding"/>
    <property type="evidence" value="ECO:0007669"/>
    <property type="project" value="UniProtKB-KW"/>
</dbReference>
<dbReference type="InterPro" id="IPR011993">
    <property type="entry name" value="PH-like_dom_sf"/>
</dbReference>
<sequence length="199" mass="21889">MARDAIRKEQVHMEGFLYKKAGGGASKAWNKRWCVLRSQALLIYKRFSEDKLKRAIRADEITEIRPVERRNHSFVFEVETPGRSFYFEASSEQELNTWLTQLKSVVADINHNSTGSASSNRPSAESCHAPQHHYQVNDAAARLHFATASKATLKSPTEDVPDAFMSLPSASGHRGHAAAAATAGKPAISLFAAHGKPTS</sequence>
<keyword evidence="1" id="KW-0479">Metal-binding</keyword>
<comment type="caution">
    <text evidence="4">The sequence shown here is derived from an EMBL/GenBank/DDBJ whole genome shotgun (WGS) entry which is preliminary data.</text>
</comment>
<evidence type="ECO:0000313" key="5">
    <source>
        <dbReference type="Proteomes" id="UP001150907"/>
    </source>
</evidence>
<dbReference type="SMART" id="SM00233">
    <property type="entry name" value="PH"/>
    <property type="match status" value="1"/>
</dbReference>
<dbReference type="Proteomes" id="UP001150907">
    <property type="component" value="Unassembled WGS sequence"/>
</dbReference>
<name>A0A9W8BED2_9FUNG</name>
<accession>A0A9W8BED2</accession>
<dbReference type="PROSITE" id="PS50003">
    <property type="entry name" value="PH_DOMAIN"/>
    <property type="match status" value="1"/>
</dbReference>
<dbReference type="FunFam" id="2.30.29.30:FF:000286">
    <property type="entry name" value="PH-protein kinase domain containing protein"/>
    <property type="match status" value="1"/>
</dbReference>
<dbReference type="EMBL" id="JANBQF010001811">
    <property type="protein sequence ID" value="KAJ1996463.1"/>
    <property type="molecule type" value="Genomic_DNA"/>
</dbReference>
<dbReference type="Gene3D" id="2.30.29.30">
    <property type="entry name" value="Pleckstrin-homology domain (PH domain)/Phosphotyrosine-binding domain (PTB)"/>
    <property type="match status" value="1"/>
</dbReference>
<gene>
    <name evidence="4" type="ORF">H4R26_006194</name>
</gene>
<dbReference type="InterPro" id="IPR045258">
    <property type="entry name" value="ACAP1/2/3-like"/>
</dbReference>
<reference evidence="4" key="1">
    <citation type="submission" date="2022-07" db="EMBL/GenBank/DDBJ databases">
        <title>Phylogenomic reconstructions and comparative analyses of Kickxellomycotina fungi.</title>
        <authorList>
            <person name="Reynolds N.K."/>
            <person name="Stajich J.E."/>
            <person name="Barry K."/>
            <person name="Grigoriev I.V."/>
            <person name="Crous P."/>
            <person name="Smith M.E."/>
        </authorList>
    </citation>
    <scope>NUCLEOTIDE SEQUENCE</scope>
    <source>
        <strain evidence="4">IMI 214461</strain>
    </source>
</reference>
<evidence type="ECO:0000256" key="2">
    <source>
        <dbReference type="ARBA" id="ARBA00022833"/>
    </source>
</evidence>
<evidence type="ECO:0000259" key="3">
    <source>
        <dbReference type="PROSITE" id="PS50003"/>
    </source>
</evidence>
<feature type="domain" description="PH" evidence="3">
    <location>
        <begin position="10"/>
        <end position="107"/>
    </location>
</feature>
<keyword evidence="5" id="KW-1185">Reference proteome</keyword>
<dbReference type="Pfam" id="PF00169">
    <property type="entry name" value="PH"/>
    <property type="match status" value="1"/>
</dbReference>
<keyword evidence="2" id="KW-0862">Zinc</keyword>
<dbReference type="OrthoDB" id="2157866at2759"/>
<dbReference type="PANTHER" id="PTHR23180">
    <property type="entry name" value="CENTAURIN/ARF"/>
    <property type="match status" value="1"/>
</dbReference>
<organism evidence="4 5">
    <name type="scientific">Coemansia thaxteri</name>
    <dbReference type="NCBI Taxonomy" id="2663907"/>
    <lineage>
        <taxon>Eukaryota</taxon>
        <taxon>Fungi</taxon>
        <taxon>Fungi incertae sedis</taxon>
        <taxon>Zoopagomycota</taxon>
        <taxon>Kickxellomycotina</taxon>
        <taxon>Kickxellomycetes</taxon>
        <taxon>Kickxellales</taxon>
        <taxon>Kickxellaceae</taxon>
        <taxon>Coemansia</taxon>
    </lineage>
</organism>
<dbReference type="InterPro" id="IPR001849">
    <property type="entry name" value="PH_domain"/>
</dbReference>
<dbReference type="PANTHER" id="PTHR23180:SF399">
    <property type="entry name" value="BLOWN FUSE, ISOFORM A-RELATED"/>
    <property type="match status" value="1"/>
</dbReference>
<evidence type="ECO:0000256" key="1">
    <source>
        <dbReference type="ARBA" id="ARBA00022723"/>
    </source>
</evidence>
<dbReference type="AlphaFoldDB" id="A0A9W8BED2"/>
<evidence type="ECO:0000313" key="4">
    <source>
        <dbReference type="EMBL" id="KAJ1996463.1"/>
    </source>
</evidence>
<dbReference type="SUPFAM" id="SSF50729">
    <property type="entry name" value="PH domain-like"/>
    <property type="match status" value="1"/>
</dbReference>
<dbReference type="GO" id="GO:0005096">
    <property type="term" value="F:GTPase activator activity"/>
    <property type="evidence" value="ECO:0007669"/>
    <property type="project" value="InterPro"/>
</dbReference>
<protein>
    <recommendedName>
        <fullName evidence="3">PH domain-containing protein</fullName>
    </recommendedName>
</protein>